<protein>
    <submittedName>
        <fullName evidence="7">Uncharacterized protein</fullName>
    </submittedName>
</protein>
<name>A0A7R9KLX9_9ACAR</name>
<dbReference type="PANTHER" id="PTHR31394:SF1">
    <property type="entry name" value="TRANSMEMBRANE PROTEIN 199"/>
    <property type="match status" value="1"/>
</dbReference>
<evidence type="ECO:0000313" key="8">
    <source>
        <dbReference type="Proteomes" id="UP000759131"/>
    </source>
</evidence>
<dbReference type="EMBL" id="OC856781">
    <property type="protein sequence ID" value="CAD7624262.1"/>
    <property type="molecule type" value="Genomic_DNA"/>
</dbReference>
<comment type="subcellular location">
    <subcellularLocation>
        <location evidence="1">Endoplasmic reticulum membrane</location>
        <topology evidence="1">Multi-pass membrane protein</topology>
    </subcellularLocation>
</comment>
<organism evidence="7">
    <name type="scientific">Medioppia subpectinata</name>
    <dbReference type="NCBI Taxonomy" id="1979941"/>
    <lineage>
        <taxon>Eukaryota</taxon>
        <taxon>Metazoa</taxon>
        <taxon>Ecdysozoa</taxon>
        <taxon>Arthropoda</taxon>
        <taxon>Chelicerata</taxon>
        <taxon>Arachnida</taxon>
        <taxon>Acari</taxon>
        <taxon>Acariformes</taxon>
        <taxon>Sarcoptiformes</taxon>
        <taxon>Oribatida</taxon>
        <taxon>Brachypylina</taxon>
        <taxon>Oppioidea</taxon>
        <taxon>Oppiidae</taxon>
        <taxon>Medioppia</taxon>
    </lineage>
</organism>
<dbReference type="Pfam" id="PF11712">
    <property type="entry name" value="Vma12"/>
    <property type="match status" value="1"/>
</dbReference>
<keyword evidence="5 6" id="KW-0472">Membrane</keyword>
<gene>
    <name evidence="7" type="ORF">OSB1V03_LOCUS4707</name>
</gene>
<evidence type="ECO:0000256" key="3">
    <source>
        <dbReference type="ARBA" id="ARBA00022824"/>
    </source>
</evidence>
<evidence type="ECO:0000256" key="6">
    <source>
        <dbReference type="SAM" id="Phobius"/>
    </source>
</evidence>
<accession>A0A7R9KLX9</accession>
<dbReference type="AlphaFoldDB" id="A0A7R9KLX9"/>
<evidence type="ECO:0000256" key="4">
    <source>
        <dbReference type="ARBA" id="ARBA00022989"/>
    </source>
</evidence>
<feature type="transmembrane region" description="Helical" evidence="6">
    <location>
        <begin position="123"/>
        <end position="143"/>
    </location>
</feature>
<evidence type="ECO:0000256" key="5">
    <source>
        <dbReference type="ARBA" id="ARBA00023136"/>
    </source>
</evidence>
<dbReference type="Proteomes" id="UP000759131">
    <property type="component" value="Unassembled WGS sequence"/>
</dbReference>
<dbReference type="OrthoDB" id="6514492at2759"/>
<feature type="transmembrane region" description="Helical" evidence="6">
    <location>
        <begin position="90"/>
        <end position="111"/>
    </location>
</feature>
<dbReference type="InterPro" id="IPR021013">
    <property type="entry name" value="ATPase_Vma12"/>
</dbReference>
<keyword evidence="4 6" id="KW-1133">Transmembrane helix</keyword>
<dbReference type="EMBL" id="CAJPIZ010002206">
    <property type="protein sequence ID" value="CAG2104692.1"/>
    <property type="molecule type" value="Genomic_DNA"/>
</dbReference>
<dbReference type="GO" id="GO:0070072">
    <property type="term" value="P:vacuolar proton-transporting V-type ATPase complex assembly"/>
    <property type="evidence" value="ECO:0007669"/>
    <property type="project" value="InterPro"/>
</dbReference>
<dbReference type="GO" id="GO:0005789">
    <property type="term" value="C:endoplasmic reticulum membrane"/>
    <property type="evidence" value="ECO:0007669"/>
    <property type="project" value="UniProtKB-SubCell"/>
</dbReference>
<keyword evidence="3" id="KW-0256">Endoplasmic reticulum</keyword>
<keyword evidence="8" id="KW-1185">Reference proteome</keyword>
<proteinExistence type="predicted"/>
<evidence type="ECO:0000256" key="2">
    <source>
        <dbReference type="ARBA" id="ARBA00022692"/>
    </source>
</evidence>
<dbReference type="PANTHER" id="PTHR31394">
    <property type="entry name" value="TRANSMEMBRANE PROTEIN 199"/>
    <property type="match status" value="1"/>
</dbReference>
<keyword evidence="2 6" id="KW-0812">Transmembrane</keyword>
<sequence>MNGFGDNKRVDPRLCWYRLGNRFRKTVNKCYRCLHRNKELEDRLAELNCKQSNRDYNSMTSSVSVGPNPAKQSAESVSLGAEFRQMRPTLIATANAFLTIGGTFFFCYKAVEYSLPEPNISSQILSGLFGAMVVAVAEIYFLVRII</sequence>
<evidence type="ECO:0000256" key="1">
    <source>
        <dbReference type="ARBA" id="ARBA00004477"/>
    </source>
</evidence>
<reference evidence="7" key="1">
    <citation type="submission" date="2020-11" db="EMBL/GenBank/DDBJ databases">
        <authorList>
            <person name="Tran Van P."/>
        </authorList>
    </citation>
    <scope>NUCLEOTIDE SEQUENCE</scope>
</reference>
<evidence type="ECO:0000313" key="7">
    <source>
        <dbReference type="EMBL" id="CAD7624262.1"/>
    </source>
</evidence>